<evidence type="ECO:0000256" key="1">
    <source>
        <dbReference type="SAM" id="SignalP"/>
    </source>
</evidence>
<protein>
    <recommendedName>
        <fullName evidence="4">Beta-barrel assembly-enhancing protease</fullName>
    </recommendedName>
</protein>
<evidence type="ECO:0008006" key="4">
    <source>
        <dbReference type="Google" id="ProtNLM"/>
    </source>
</evidence>
<name>A0A9X1YJ87_9BURK</name>
<organism evidence="2 3">
    <name type="scientific">Scleromatobacter humisilvae</name>
    <dbReference type="NCBI Taxonomy" id="2897159"/>
    <lineage>
        <taxon>Bacteria</taxon>
        <taxon>Pseudomonadati</taxon>
        <taxon>Pseudomonadota</taxon>
        <taxon>Betaproteobacteria</taxon>
        <taxon>Burkholderiales</taxon>
        <taxon>Sphaerotilaceae</taxon>
        <taxon>Scleromatobacter</taxon>
    </lineage>
</organism>
<comment type="caution">
    <text evidence="2">The sequence shown here is derived from an EMBL/GenBank/DDBJ whole genome shotgun (WGS) entry which is preliminary data.</text>
</comment>
<reference evidence="2" key="1">
    <citation type="submission" date="2021-11" db="EMBL/GenBank/DDBJ databases">
        <title>BS-T2-15 a new species belonging to the Comamonadaceae family isolated from the soil of a French oak forest.</title>
        <authorList>
            <person name="Mieszkin S."/>
            <person name="Alain K."/>
        </authorList>
    </citation>
    <scope>NUCLEOTIDE SEQUENCE</scope>
    <source>
        <strain evidence="2">BS-T2-15</strain>
    </source>
</reference>
<evidence type="ECO:0000313" key="3">
    <source>
        <dbReference type="Proteomes" id="UP001139353"/>
    </source>
</evidence>
<dbReference type="EMBL" id="JAJLJH010000005">
    <property type="protein sequence ID" value="MCK9687534.1"/>
    <property type="molecule type" value="Genomic_DNA"/>
</dbReference>
<gene>
    <name evidence="2" type="ORF">LPC04_17665</name>
</gene>
<dbReference type="Proteomes" id="UP001139353">
    <property type="component" value="Unassembled WGS sequence"/>
</dbReference>
<dbReference type="RefSeq" id="WP_275683578.1">
    <property type="nucleotide sequence ID" value="NZ_JAJLJH010000005.1"/>
</dbReference>
<accession>A0A9X1YJ87</accession>
<feature type="signal peptide" evidence="1">
    <location>
        <begin position="1"/>
        <end position="26"/>
    </location>
</feature>
<dbReference type="AlphaFoldDB" id="A0A9X1YJ87"/>
<keyword evidence="3" id="KW-1185">Reference proteome</keyword>
<sequence>MRATSRAVLALTLAAGLNGTIPAAFAASAPEAAASQPDNAVPAAFATPFNAAQEMLKSGNAAGALAKLKEAEALPDQTPYEKYLILRVKAPGEYSTGDNAGAHRDFEALLANPLLPAEDRAIMLKFVAEILYTGEQYPQAAAAIQRYLDAGGKDPQLKSLLPQAQYAAKDYAAAAKGFRAEVDAQVAAGQVPTDKLLRFMVSAYLGEKDDAGYVHGLELLAVHYPKPDYWRELIGRAREVDNFSDRLTLDVYRMKVQIFGHVDDRERINYAALAARAGYPGEAKKVLDDAFANRPFTGTDLADATKLRPEINKSAANDLAQAAVNEKGALAAKDGNPLVAQGLLDTTQDNAAKGADLIAQGIARGGIRQPEEAKLHLGYAQVRAGRDADAMKTFQSIAGAGGTGSLAHVWIMYLQSKTAVAAAPAPAAAASK</sequence>
<proteinExistence type="predicted"/>
<evidence type="ECO:0000313" key="2">
    <source>
        <dbReference type="EMBL" id="MCK9687534.1"/>
    </source>
</evidence>
<feature type="chain" id="PRO_5040899929" description="Beta-barrel assembly-enhancing protease" evidence="1">
    <location>
        <begin position="27"/>
        <end position="432"/>
    </location>
</feature>
<keyword evidence="1" id="KW-0732">Signal</keyword>